<gene>
    <name evidence="7" type="primary">menD</name>
    <name evidence="10" type="ORF">BM613_05680</name>
</gene>
<dbReference type="RefSeq" id="WP_109430210.1">
    <property type="nucleotide sequence ID" value="NZ_MPDK01000007.1"/>
</dbReference>
<dbReference type="EMBL" id="MPDK01000007">
    <property type="protein sequence ID" value="PWI57908.1"/>
    <property type="molecule type" value="Genomic_DNA"/>
</dbReference>
<comment type="catalytic activity">
    <reaction evidence="7">
        <text>isochorismate + 2-oxoglutarate + H(+) = 5-enolpyruvoyl-6-hydroxy-2-succinyl-cyclohex-3-ene-1-carboxylate + CO2</text>
        <dbReference type="Rhea" id="RHEA:25593"/>
        <dbReference type="ChEBI" id="CHEBI:15378"/>
        <dbReference type="ChEBI" id="CHEBI:16526"/>
        <dbReference type="ChEBI" id="CHEBI:16810"/>
        <dbReference type="ChEBI" id="CHEBI:29780"/>
        <dbReference type="ChEBI" id="CHEBI:58818"/>
        <dbReference type="EC" id="2.2.1.9"/>
    </reaction>
</comment>
<dbReference type="Gene3D" id="3.40.50.1220">
    <property type="entry name" value="TPP-binding domain"/>
    <property type="match status" value="1"/>
</dbReference>
<dbReference type="GO" id="GO:0030976">
    <property type="term" value="F:thiamine pyrophosphate binding"/>
    <property type="evidence" value="ECO:0007669"/>
    <property type="project" value="UniProtKB-UniRule"/>
</dbReference>
<evidence type="ECO:0000256" key="1">
    <source>
        <dbReference type="ARBA" id="ARBA00022428"/>
    </source>
</evidence>
<comment type="function">
    <text evidence="7">Catalyzes the thiamine diphosphate-dependent decarboxylation of 2-oxoglutarate and the subsequent addition of the resulting succinic semialdehyde-thiamine pyrophosphate anion to isochorismate to yield 2-succinyl-5-enolpyruvyl-6-hydroxy-3-cyclohexene-1-carboxylate (SEPHCHC).</text>
</comment>
<comment type="caution">
    <text evidence="10">The sequence shown here is derived from an EMBL/GenBank/DDBJ whole genome shotgun (WGS) entry which is preliminary data.</text>
</comment>
<evidence type="ECO:0000259" key="9">
    <source>
        <dbReference type="Pfam" id="PF02776"/>
    </source>
</evidence>
<evidence type="ECO:0000256" key="4">
    <source>
        <dbReference type="ARBA" id="ARBA00022842"/>
    </source>
</evidence>
<dbReference type="InterPro" id="IPR012001">
    <property type="entry name" value="Thiamin_PyroP_enz_TPP-bd_dom"/>
</dbReference>
<dbReference type="CDD" id="cd07037">
    <property type="entry name" value="TPP_PYR_MenD"/>
    <property type="match status" value="1"/>
</dbReference>
<keyword evidence="3 7" id="KW-0479">Metal-binding</keyword>
<dbReference type="Gene3D" id="3.40.50.970">
    <property type="match status" value="2"/>
</dbReference>
<dbReference type="SUPFAM" id="SSF52467">
    <property type="entry name" value="DHS-like NAD/FAD-binding domain"/>
    <property type="match status" value="1"/>
</dbReference>
<dbReference type="UniPathway" id="UPA01057">
    <property type="reaction ID" value="UER00164"/>
</dbReference>
<proteinExistence type="inferred from homology"/>
<protein>
    <recommendedName>
        <fullName evidence="7">2-succinyl-5-enolpyruvyl-6-hydroxy-3-cyclohexene-1-carboxylate synthase</fullName>
        <shortName evidence="7">SEPHCHC synthase</shortName>
        <ecNumber evidence="7">2.2.1.9</ecNumber>
    </recommendedName>
    <alternativeName>
        <fullName evidence="7">Menaquinone biosynthesis protein MenD</fullName>
    </alternativeName>
</protein>
<evidence type="ECO:0000256" key="3">
    <source>
        <dbReference type="ARBA" id="ARBA00022723"/>
    </source>
</evidence>
<dbReference type="InterPro" id="IPR004433">
    <property type="entry name" value="MenaQ_synth_MenD"/>
</dbReference>
<name>A0A2U3D9E6_SULT2</name>
<dbReference type="OrthoDB" id="9791859at2"/>
<keyword evidence="4 7" id="KW-0460">Magnesium</keyword>
<comment type="pathway">
    <text evidence="7">Quinol/quinone metabolism; 1,4-dihydroxy-2-naphthoate biosynthesis; 1,4-dihydroxy-2-naphthoate from chorismate: step 2/7.</text>
</comment>
<dbReference type="GO" id="GO:0009234">
    <property type="term" value="P:menaquinone biosynthetic process"/>
    <property type="evidence" value="ECO:0007669"/>
    <property type="project" value="UniProtKB-UniRule"/>
</dbReference>
<feature type="domain" description="Thiamine pyrophosphate enzyme N-terminal TPP-binding" evidence="9">
    <location>
        <begin position="9"/>
        <end position="123"/>
    </location>
</feature>
<dbReference type="EC" id="2.2.1.9" evidence="7"/>
<evidence type="ECO:0000256" key="7">
    <source>
        <dbReference type="HAMAP-Rule" id="MF_01659"/>
    </source>
</evidence>
<keyword evidence="2 7" id="KW-0808">Transferase</keyword>
<dbReference type="UniPathway" id="UPA00079"/>
<evidence type="ECO:0000256" key="2">
    <source>
        <dbReference type="ARBA" id="ARBA00022679"/>
    </source>
</evidence>
<comment type="cofactor">
    <cofactor evidence="7">
        <name>thiamine diphosphate</name>
        <dbReference type="ChEBI" id="CHEBI:58937"/>
    </cofactor>
    <text evidence="7">Binds 1 thiamine pyrophosphate per subunit.</text>
</comment>
<dbReference type="CDD" id="cd02009">
    <property type="entry name" value="TPP_SHCHC_synthase"/>
    <property type="match status" value="1"/>
</dbReference>
<dbReference type="HAMAP" id="MF_01659">
    <property type="entry name" value="MenD"/>
    <property type="match status" value="1"/>
</dbReference>
<dbReference type="AlphaFoldDB" id="A0A2U3D9E6"/>
<dbReference type="Pfam" id="PF02776">
    <property type="entry name" value="TPP_enzyme_N"/>
    <property type="match status" value="1"/>
</dbReference>
<dbReference type="InterPro" id="IPR029035">
    <property type="entry name" value="DHS-like_NAD/FAD-binding_dom"/>
</dbReference>
<dbReference type="SUPFAM" id="SSF52518">
    <property type="entry name" value="Thiamin diphosphate-binding fold (THDP-binding)"/>
    <property type="match status" value="2"/>
</dbReference>
<dbReference type="Pfam" id="PF02775">
    <property type="entry name" value="TPP_enzyme_C"/>
    <property type="match status" value="1"/>
</dbReference>
<evidence type="ECO:0000256" key="5">
    <source>
        <dbReference type="ARBA" id="ARBA00023052"/>
    </source>
</evidence>
<dbReference type="GO" id="GO:0000287">
    <property type="term" value="F:magnesium ion binding"/>
    <property type="evidence" value="ECO:0007669"/>
    <property type="project" value="UniProtKB-UniRule"/>
</dbReference>
<dbReference type="PANTHER" id="PTHR42916:SF1">
    <property type="entry name" value="PROTEIN PHYLLO, CHLOROPLASTIC"/>
    <property type="match status" value="1"/>
</dbReference>
<dbReference type="InterPro" id="IPR011766">
    <property type="entry name" value="TPP_enzyme_TPP-bd"/>
</dbReference>
<reference evidence="10 11" key="1">
    <citation type="submission" date="2016-11" db="EMBL/GenBank/DDBJ databases">
        <title>Comparative genomics of Acidibacillus ferroxidans species.</title>
        <authorList>
            <person name="Oliveira G."/>
            <person name="Nunes G."/>
            <person name="Oliveira R."/>
            <person name="Araujo F."/>
            <person name="Salim A."/>
            <person name="Scholte L."/>
            <person name="Morais D."/>
            <person name="Nancucheo I."/>
            <person name="Johnson D.B."/>
            <person name="Grail B."/>
            <person name="Bittencourt J."/>
            <person name="Valadares R."/>
        </authorList>
    </citation>
    <scope>NUCLEOTIDE SEQUENCE [LARGE SCALE GENOMIC DNA]</scope>
    <source>
        <strain evidence="10 11">Y002</strain>
    </source>
</reference>
<dbReference type="InterPro" id="IPR029061">
    <property type="entry name" value="THDP-binding"/>
</dbReference>
<comment type="subunit">
    <text evidence="7">Homodimer.</text>
</comment>
<dbReference type="PANTHER" id="PTHR42916">
    <property type="entry name" value="2-SUCCINYL-5-ENOLPYRUVYL-6-HYDROXY-3-CYCLOHEXENE-1-CARBOXYLATE SYNTHASE"/>
    <property type="match status" value="1"/>
</dbReference>
<keyword evidence="6 7" id="KW-0464">Manganese</keyword>
<feature type="domain" description="Thiamine pyrophosphate enzyme TPP-binding" evidence="8">
    <location>
        <begin position="452"/>
        <end position="576"/>
    </location>
</feature>
<evidence type="ECO:0000313" key="10">
    <source>
        <dbReference type="EMBL" id="PWI57908.1"/>
    </source>
</evidence>
<sequence length="601" mass="67409">MTVNPHLEVVHVFVAALEQLGVRHVCISPGSRSTPLTIAFARHPGFKVWTLLDERSAAYFALGLAQQTRQPVVLLCTSGTAAANYLPAVVEARFSRVPLLVFTADRPKELRAVGANQTIDQVNLYGSHVKWSLEMPTPDGTAELLPHARQMAVRLVTNALSAPQGPVHLNWPFREPLLPPQKRDVESEFIEHVLPMSVAIARKQFTELELQNLADIINRIERVLFIVGPQFDQNLAEPLLQIALKLKIPILADPLSQLRAVAQTSDLQYIIDHYDSLLRHQELVEAKFLTQWKPELVIRLGQMPVSKVLGAYLAKLRGVRQLAIDDASEWRDPIFGATDVWQTDPVLLLQALNRIVPEREESLFAANWRALNEQIADCQRKAIDAIEGQMRDQFSREQTFAMPSLLFEGRIFLELAHLLPPHTTLYVGNSMPVRDLDSFFGKINKPMFILGNRGASGIDGVVSSALGASAGHTNGPTVLVIGDISFFHDLNGLLAAKQYRIDLTVILVHNDGGGIFSFLPQATQDDVFPYFETPHGLEFQSVITMYQGVYKQISDWETFRREMTRSIAEGGLRVLELRTNRELNVLMHRKVFQTCREELLP</sequence>
<dbReference type="GO" id="GO:0030145">
    <property type="term" value="F:manganese ion binding"/>
    <property type="evidence" value="ECO:0007669"/>
    <property type="project" value="UniProtKB-UniRule"/>
</dbReference>
<dbReference type="NCBIfam" id="TIGR00173">
    <property type="entry name" value="menD"/>
    <property type="match status" value="1"/>
</dbReference>
<dbReference type="Proteomes" id="UP000245380">
    <property type="component" value="Unassembled WGS sequence"/>
</dbReference>
<comment type="pathway">
    <text evidence="7">Quinol/quinone metabolism; menaquinone biosynthesis.</text>
</comment>
<dbReference type="GO" id="GO:0070204">
    <property type="term" value="F:2-succinyl-5-enolpyruvyl-6-hydroxy-3-cyclohexene-1-carboxylic-acid synthase activity"/>
    <property type="evidence" value="ECO:0007669"/>
    <property type="project" value="UniProtKB-UniRule"/>
</dbReference>
<keyword evidence="1 7" id="KW-0474">Menaquinone biosynthesis</keyword>
<keyword evidence="11" id="KW-1185">Reference proteome</keyword>
<evidence type="ECO:0000259" key="8">
    <source>
        <dbReference type="Pfam" id="PF02775"/>
    </source>
</evidence>
<accession>A0A2U3D9E6</accession>
<organism evidence="10 11">
    <name type="scientific">Sulfoacidibacillus thermotolerans</name>
    <name type="common">Acidibacillus sulfuroxidans</name>
    <dbReference type="NCBI Taxonomy" id="1765684"/>
    <lineage>
        <taxon>Bacteria</taxon>
        <taxon>Bacillati</taxon>
        <taxon>Bacillota</taxon>
        <taxon>Bacilli</taxon>
        <taxon>Bacillales</taxon>
        <taxon>Alicyclobacillaceae</taxon>
        <taxon>Sulfoacidibacillus</taxon>
    </lineage>
</organism>
<evidence type="ECO:0000256" key="6">
    <source>
        <dbReference type="ARBA" id="ARBA00023211"/>
    </source>
</evidence>
<keyword evidence="5 7" id="KW-0786">Thiamine pyrophosphate</keyword>
<dbReference type="PIRSF" id="PIRSF004983">
    <property type="entry name" value="MenD"/>
    <property type="match status" value="1"/>
</dbReference>
<comment type="similarity">
    <text evidence="7">Belongs to the TPP enzyme family. MenD subfamily.</text>
</comment>
<comment type="cofactor">
    <cofactor evidence="7">
        <name>Mg(2+)</name>
        <dbReference type="ChEBI" id="CHEBI:18420"/>
    </cofactor>
    <cofactor evidence="7">
        <name>Mn(2+)</name>
        <dbReference type="ChEBI" id="CHEBI:29035"/>
    </cofactor>
</comment>
<evidence type="ECO:0000313" key="11">
    <source>
        <dbReference type="Proteomes" id="UP000245380"/>
    </source>
</evidence>